<name>D8JYJ1_HYPDA</name>
<dbReference type="EMBL" id="CP002083">
    <property type="protein sequence ID" value="ADJ23443.1"/>
    <property type="molecule type" value="Genomic_DNA"/>
</dbReference>
<evidence type="ECO:0008006" key="5">
    <source>
        <dbReference type="Google" id="ProtNLM"/>
    </source>
</evidence>
<dbReference type="PROSITE" id="PS51257">
    <property type="entry name" value="PROKAR_LIPOPROTEIN"/>
    <property type="match status" value="1"/>
</dbReference>
<feature type="signal peptide" evidence="2">
    <location>
        <begin position="1"/>
        <end position="20"/>
    </location>
</feature>
<dbReference type="OrthoDB" id="7931658at2"/>
<dbReference type="STRING" id="582899.Hden_1636"/>
<evidence type="ECO:0000256" key="2">
    <source>
        <dbReference type="SAM" id="SignalP"/>
    </source>
</evidence>
<evidence type="ECO:0000313" key="4">
    <source>
        <dbReference type="Proteomes" id="UP000002033"/>
    </source>
</evidence>
<dbReference type="AlphaFoldDB" id="D8JYJ1"/>
<protein>
    <recommendedName>
        <fullName evidence="5">Lipoprotein</fullName>
    </recommendedName>
</protein>
<accession>D8JYJ1</accession>
<dbReference type="Proteomes" id="UP000002033">
    <property type="component" value="Chromosome"/>
</dbReference>
<gene>
    <name evidence="3" type="ordered locus">Hden_1636</name>
</gene>
<evidence type="ECO:0000256" key="1">
    <source>
        <dbReference type="SAM" id="MobiDB-lite"/>
    </source>
</evidence>
<keyword evidence="4" id="KW-1185">Reference proteome</keyword>
<dbReference type="RefSeq" id="WP_013215602.1">
    <property type="nucleotide sequence ID" value="NC_014313.1"/>
</dbReference>
<evidence type="ECO:0000313" key="3">
    <source>
        <dbReference type="EMBL" id="ADJ23443.1"/>
    </source>
</evidence>
<dbReference type="HOGENOM" id="CLU_1592342_0_0_5"/>
<keyword evidence="2" id="KW-0732">Signal</keyword>
<organism evidence="3 4">
    <name type="scientific">Hyphomicrobium denitrificans (strain ATCC 51888 / DSM 1869 / NCIMB 11706 / TK 0415)</name>
    <dbReference type="NCBI Taxonomy" id="582899"/>
    <lineage>
        <taxon>Bacteria</taxon>
        <taxon>Pseudomonadati</taxon>
        <taxon>Pseudomonadota</taxon>
        <taxon>Alphaproteobacteria</taxon>
        <taxon>Hyphomicrobiales</taxon>
        <taxon>Hyphomicrobiaceae</taxon>
        <taxon>Hyphomicrobium</taxon>
    </lineage>
</organism>
<proteinExistence type="predicted"/>
<reference evidence="4" key="1">
    <citation type="journal article" date="2011" name="J. Bacteriol.">
        <title>Genome sequences of eight morphologically diverse alphaproteobacteria.</title>
        <authorList>
            <consortium name="US DOE Joint Genome Institute"/>
            <person name="Brown P.J."/>
            <person name="Kysela D.T."/>
            <person name="Buechlein A."/>
            <person name="Hemmerich C."/>
            <person name="Brun Y.V."/>
        </authorList>
    </citation>
    <scope>NUCLEOTIDE SEQUENCE [LARGE SCALE GENOMIC DNA]</scope>
    <source>
        <strain evidence="4">ATCC 51888 / DSM 1869 / NCIB 11706 / TK 0415</strain>
    </source>
</reference>
<feature type="region of interest" description="Disordered" evidence="1">
    <location>
        <begin position="132"/>
        <end position="171"/>
    </location>
</feature>
<sequence precursor="true">MKIARILFVGLMTASLGGCGASLPKLSTGSLFGANQESPIDRNNDPATRTMDVAATSARAIKCGYNFDPAKLKNNFLATQSAANPTDLPKLTQIYDASFNTVSKALVSKPDYCSAEKTARIKLALNRHLAGDFTPSPPEVAEDDSLFGGWGKSSSSSSSGNQGANMQDMMR</sequence>
<dbReference type="KEGG" id="hdn:Hden_1636"/>
<feature type="chain" id="PRO_5003116511" description="Lipoprotein" evidence="2">
    <location>
        <begin position="21"/>
        <end position="171"/>
    </location>
</feature>